<comment type="catalytic activity">
    <reaction evidence="1 13 16">
        <text>(2R)-3-phosphoglycerate + ATP = (2R)-3-phospho-glyceroyl phosphate + ADP</text>
        <dbReference type="Rhea" id="RHEA:14801"/>
        <dbReference type="ChEBI" id="CHEBI:30616"/>
        <dbReference type="ChEBI" id="CHEBI:57604"/>
        <dbReference type="ChEBI" id="CHEBI:58272"/>
        <dbReference type="ChEBI" id="CHEBI:456216"/>
        <dbReference type="EC" id="2.7.2.3"/>
    </reaction>
</comment>
<dbReference type="SUPFAM" id="SSF53748">
    <property type="entry name" value="Phosphoglycerate kinase"/>
    <property type="match status" value="1"/>
</dbReference>
<dbReference type="OrthoDB" id="9808460at2"/>
<feature type="binding site" evidence="13 14">
    <location>
        <begin position="21"/>
        <end position="23"/>
    </location>
    <ligand>
        <name>substrate</name>
    </ligand>
</feature>
<dbReference type="Proteomes" id="UP000246278">
    <property type="component" value="Unassembled WGS sequence"/>
</dbReference>
<comment type="similarity">
    <text evidence="3 13 16">Belongs to the phosphoglycerate kinase family.</text>
</comment>
<dbReference type="InterPro" id="IPR036043">
    <property type="entry name" value="Phosphoglycerate_kinase_sf"/>
</dbReference>
<evidence type="ECO:0000256" key="3">
    <source>
        <dbReference type="ARBA" id="ARBA00008982"/>
    </source>
</evidence>
<keyword evidence="18" id="KW-1185">Reference proteome</keyword>
<evidence type="ECO:0000256" key="10">
    <source>
        <dbReference type="ARBA" id="ARBA00022777"/>
    </source>
</evidence>
<dbReference type="CDD" id="cd00318">
    <property type="entry name" value="Phosphoglycerate_kinase"/>
    <property type="match status" value="1"/>
</dbReference>
<dbReference type="GO" id="GO:0006096">
    <property type="term" value="P:glycolytic process"/>
    <property type="evidence" value="ECO:0007669"/>
    <property type="project" value="UniProtKB-UniRule"/>
</dbReference>
<keyword evidence="8 13" id="KW-0808">Transferase</keyword>
<evidence type="ECO:0000256" key="1">
    <source>
        <dbReference type="ARBA" id="ARBA00000642"/>
    </source>
</evidence>
<gene>
    <name evidence="13 17" type="primary">pgk</name>
    <name evidence="17" type="ORF">CR164_11045</name>
</gene>
<feature type="binding site" evidence="13">
    <location>
        <position position="37"/>
    </location>
    <ligand>
        <name>substrate</name>
    </ligand>
</feature>
<feature type="binding site" evidence="13 15">
    <location>
        <begin position="354"/>
        <end position="357"/>
    </location>
    <ligand>
        <name>ATP</name>
        <dbReference type="ChEBI" id="CHEBI:30616"/>
    </ligand>
</feature>
<feature type="binding site" evidence="13 14">
    <location>
        <begin position="60"/>
        <end position="63"/>
    </location>
    <ligand>
        <name>substrate</name>
    </ligand>
</feature>
<dbReference type="GO" id="GO:0043531">
    <property type="term" value="F:ADP binding"/>
    <property type="evidence" value="ECO:0007669"/>
    <property type="project" value="TreeGrafter"/>
</dbReference>
<dbReference type="GO" id="GO:0005524">
    <property type="term" value="F:ATP binding"/>
    <property type="evidence" value="ECO:0007669"/>
    <property type="project" value="UniProtKB-KW"/>
</dbReference>
<evidence type="ECO:0000256" key="5">
    <source>
        <dbReference type="ARBA" id="ARBA00013061"/>
    </source>
</evidence>
<name>A0A317T3D3_9CHLB</name>
<evidence type="ECO:0000256" key="7">
    <source>
        <dbReference type="ARBA" id="ARBA00022490"/>
    </source>
</evidence>
<evidence type="ECO:0000256" key="9">
    <source>
        <dbReference type="ARBA" id="ARBA00022741"/>
    </source>
</evidence>
<dbReference type="Pfam" id="PF00162">
    <property type="entry name" value="PGK"/>
    <property type="match status" value="1"/>
</dbReference>
<feature type="binding site" evidence="14">
    <location>
        <position position="152"/>
    </location>
    <ligand>
        <name>(2R)-3-phosphoglycerate</name>
        <dbReference type="ChEBI" id="CHEBI:58272"/>
    </ligand>
</feature>
<dbReference type="PROSITE" id="PS00111">
    <property type="entry name" value="PGLYCERATE_KINASE"/>
    <property type="match status" value="1"/>
</dbReference>
<proteinExistence type="inferred from homology"/>
<evidence type="ECO:0000256" key="4">
    <source>
        <dbReference type="ARBA" id="ARBA00011245"/>
    </source>
</evidence>
<dbReference type="FunFam" id="3.40.50.1260:FF:000003">
    <property type="entry name" value="Phosphoglycerate kinase"/>
    <property type="match status" value="1"/>
</dbReference>
<feature type="binding site" evidence="13">
    <location>
        <position position="119"/>
    </location>
    <ligand>
        <name>substrate</name>
    </ligand>
</feature>
<evidence type="ECO:0000256" key="13">
    <source>
        <dbReference type="HAMAP-Rule" id="MF_00145"/>
    </source>
</evidence>
<accession>A0A317T3D3</accession>
<feature type="binding site" evidence="14">
    <location>
        <position position="119"/>
    </location>
    <ligand>
        <name>(2R)-3-phosphoglycerate</name>
        <dbReference type="ChEBI" id="CHEBI:58272"/>
    </ligand>
</feature>
<dbReference type="GO" id="GO:0004618">
    <property type="term" value="F:phosphoglycerate kinase activity"/>
    <property type="evidence" value="ECO:0007669"/>
    <property type="project" value="UniProtKB-UniRule"/>
</dbReference>
<feature type="binding site" evidence="13 15">
    <location>
        <position position="203"/>
    </location>
    <ligand>
        <name>ATP</name>
        <dbReference type="ChEBI" id="CHEBI:30616"/>
    </ligand>
</feature>
<dbReference type="InterPro" id="IPR015911">
    <property type="entry name" value="Phosphoglycerate_kinase_CS"/>
</dbReference>
<dbReference type="PANTHER" id="PTHR11406">
    <property type="entry name" value="PHOSPHOGLYCERATE KINASE"/>
    <property type="match status" value="1"/>
</dbReference>
<dbReference type="PRINTS" id="PR00477">
    <property type="entry name" value="PHGLYCKINASE"/>
</dbReference>
<keyword evidence="9 13" id="KW-0547">Nucleotide-binding</keyword>
<evidence type="ECO:0000313" key="18">
    <source>
        <dbReference type="Proteomes" id="UP000246278"/>
    </source>
</evidence>
<feature type="binding site" evidence="14">
    <location>
        <position position="37"/>
    </location>
    <ligand>
        <name>(2R)-3-phosphoglycerate</name>
        <dbReference type="ChEBI" id="CHEBI:58272"/>
    </ligand>
</feature>
<feature type="binding site" evidence="13 15">
    <location>
        <position position="294"/>
    </location>
    <ligand>
        <name>ATP</name>
        <dbReference type="ChEBI" id="CHEBI:30616"/>
    </ligand>
</feature>
<dbReference type="GO" id="GO:0005829">
    <property type="term" value="C:cytosol"/>
    <property type="evidence" value="ECO:0007669"/>
    <property type="project" value="TreeGrafter"/>
</dbReference>
<protein>
    <recommendedName>
        <fullName evidence="6 13">Phosphoglycerate kinase</fullName>
        <ecNumber evidence="5 13">2.7.2.3</ecNumber>
    </recommendedName>
</protein>
<dbReference type="PIRSF" id="PIRSF000724">
    <property type="entry name" value="Pgk"/>
    <property type="match status" value="1"/>
</dbReference>
<keyword evidence="12 13" id="KW-0324">Glycolysis</keyword>
<dbReference type="InterPro" id="IPR015824">
    <property type="entry name" value="Phosphoglycerate_kinase_N"/>
</dbReference>
<dbReference type="AlphaFoldDB" id="A0A317T3D3"/>
<feature type="binding site" evidence="13 15">
    <location>
        <position position="325"/>
    </location>
    <ligand>
        <name>ATP</name>
        <dbReference type="ChEBI" id="CHEBI:30616"/>
    </ligand>
</feature>
<dbReference type="EC" id="2.7.2.3" evidence="5 13"/>
<dbReference type="HAMAP" id="MF_00145">
    <property type="entry name" value="Phosphoglyc_kinase"/>
    <property type="match status" value="1"/>
</dbReference>
<reference evidence="18" key="1">
    <citation type="submission" date="2017-10" db="EMBL/GenBank/DDBJ databases">
        <authorList>
            <person name="Gaisin V.A."/>
            <person name="Rysina M.S."/>
            <person name="Grouzdev D.S."/>
        </authorList>
    </citation>
    <scope>NUCLEOTIDE SEQUENCE [LARGE SCALE GENOMIC DNA]</scope>
    <source>
        <strain evidence="18">V1</strain>
    </source>
</reference>
<comment type="pathway">
    <text evidence="2 13">Carbohydrate degradation; glycolysis; pyruvate from D-glyceraldehyde 3-phosphate: step 2/5.</text>
</comment>
<comment type="subcellular location">
    <subcellularLocation>
        <location evidence="13">Cytoplasm</location>
    </subcellularLocation>
</comment>
<evidence type="ECO:0000313" key="17">
    <source>
        <dbReference type="EMBL" id="PWW81269.1"/>
    </source>
</evidence>
<comment type="caution">
    <text evidence="17">The sequence shown here is derived from an EMBL/GenBank/DDBJ whole genome shotgun (WGS) entry which is preliminary data.</text>
</comment>
<keyword evidence="11 13" id="KW-0067">ATP-binding</keyword>
<comment type="subunit">
    <text evidence="4 13">Monomer.</text>
</comment>
<keyword evidence="7 13" id="KW-0963">Cytoplasm</keyword>
<evidence type="ECO:0000256" key="12">
    <source>
        <dbReference type="ARBA" id="ARBA00023152"/>
    </source>
</evidence>
<keyword evidence="10 13" id="KW-0418">Kinase</keyword>
<evidence type="ECO:0000256" key="16">
    <source>
        <dbReference type="RuleBase" id="RU000532"/>
    </source>
</evidence>
<evidence type="ECO:0000256" key="6">
    <source>
        <dbReference type="ARBA" id="ARBA00016471"/>
    </source>
</evidence>
<dbReference type="EMBL" id="PDNZ01000008">
    <property type="protein sequence ID" value="PWW81269.1"/>
    <property type="molecule type" value="Genomic_DNA"/>
</dbReference>
<sequence>MEKKTLSDISCKGRRVLMRVDFNVPLDDQANITNDKRIVEALPSIKTIMESGGRLILMSHLGRPKGKVVPELSLTPVAKRLSELLDAPVVMAGDCIGTEAMQQALALQDGEIMLLENLRFHPEEEKNEPEFARELASMGEIYVNDAFGTAHRAHASTEGICHYVQPSVAGYLIEKELKYLGQALNAPERPFLAILGGAKISGKIDVLENLFDKVDTVLIGGAMIFTFFKAQGYNIGKSLVEEDKVELAGHLLQTARDNNIRMLLPGDVVAATEFSADAETLTVPIDGIPDNMMGLDIGPQTIDTYSREILQAKTVIWNGPMGVFEIEKFAKGTIAIAQALADATAKGTISIVGGGDSAAAVMKAGLASGITHISTGGGASLEFLEGKILPGIAALND</sequence>
<dbReference type="PANTHER" id="PTHR11406:SF23">
    <property type="entry name" value="PHOSPHOGLYCERATE KINASE 1, CHLOROPLASTIC-RELATED"/>
    <property type="match status" value="1"/>
</dbReference>
<dbReference type="Gene3D" id="3.40.50.1260">
    <property type="entry name" value="Phosphoglycerate kinase, N-terminal domain"/>
    <property type="match status" value="2"/>
</dbReference>
<dbReference type="UniPathway" id="UPA00109">
    <property type="reaction ID" value="UER00185"/>
</dbReference>
<evidence type="ECO:0000256" key="2">
    <source>
        <dbReference type="ARBA" id="ARBA00004838"/>
    </source>
</evidence>
<feature type="binding site" evidence="13">
    <location>
        <position position="152"/>
    </location>
    <ligand>
        <name>substrate</name>
    </ligand>
</feature>
<dbReference type="InterPro" id="IPR001576">
    <property type="entry name" value="Phosphoglycerate_kinase"/>
</dbReference>
<evidence type="ECO:0000256" key="14">
    <source>
        <dbReference type="PIRSR" id="PIRSR000724-1"/>
    </source>
</evidence>
<evidence type="ECO:0000256" key="11">
    <source>
        <dbReference type="ARBA" id="ARBA00022840"/>
    </source>
</evidence>
<evidence type="ECO:0000256" key="15">
    <source>
        <dbReference type="PIRSR" id="PIRSR000724-2"/>
    </source>
</evidence>
<evidence type="ECO:0000256" key="8">
    <source>
        <dbReference type="ARBA" id="ARBA00022679"/>
    </source>
</evidence>
<dbReference type="RefSeq" id="WP_110024057.1">
    <property type="nucleotide sequence ID" value="NZ_PDNZ01000008.1"/>
</dbReference>
<dbReference type="GO" id="GO:0006094">
    <property type="term" value="P:gluconeogenesis"/>
    <property type="evidence" value="ECO:0007669"/>
    <property type="project" value="TreeGrafter"/>
</dbReference>
<organism evidence="17 18">
    <name type="scientific">Prosthecochloris marina</name>
    <dbReference type="NCBI Taxonomy" id="2017681"/>
    <lineage>
        <taxon>Bacteria</taxon>
        <taxon>Pseudomonadati</taxon>
        <taxon>Chlorobiota</taxon>
        <taxon>Chlorobiia</taxon>
        <taxon>Chlorobiales</taxon>
        <taxon>Chlorobiaceae</taxon>
        <taxon>Prosthecochloris</taxon>
    </lineage>
</organism>
<dbReference type="FunFam" id="3.40.50.1260:FF:000006">
    <property type="entry name" value="Phosphoglycerate kinase"/>
    <property type="match status" value="1"/>
</dbReference>